<dbReference type="Proteomes" id="UP001059672">
    <property type="component" value="Chromosome"/>
</dbReference>
<keyword evidence="3" id="KW-1185">Reference proteome</keyword>
<sequence>MKRLIPLALIVAVGCSATALAQPTQGPDYSQVPAVDYHYGMTLDVRKVIHITDNSDKTGVVPATITYLDSQGQLHRVNYLELGRANDGN</sequence>
<dbReference type="InterPro" id="IPR021245">
    <property type="entry name" value="DUF2790"/>
</dbReference>
<reference evidence="2" key="1">
    <citation type="submission" date="2021-04" db="EMBL/GenBank/DDBJ databases">
        <title>Oceanospirillales bacteria with DddD are important DMSP degraders in coastal seawater.</title>
        <authorList>
            <person name="Liu J."/>
        </authorList>
    </citation>
    <scope>NUCLEOTIDE SEQUENCE</scope>
    <source>
        <strain evidence="2">D13-4</strain>
    </source>
</reference>
<dbReference type="Pfam" id="PF10976">
    <property type="entry name" value="DUF2790"/>
    <property type="match status" value="1"/>
</dbReference>
<dbReference type="Gene3D" id="2.30.140.50">
    <property type="entry name" value="Protein of unknown function DUF2790"/>
    <property type="match status" value="1"/>
</dbReference>
<evidence type="ECO:0000313" key="3">
    <source>
        <dbReference type="Proteomes" id="UP001059672"/>
    </source>
</evidence>
<name>A0ABY5H2U5_9PSED</name>
<feature type="signal peptide" evidence="1">
    <location>
        <begin position="1"/>
        <end position="21"/>
    </location>
</feature>
<evidence type="ECO:0000313" key="2">
    <source>
        <dbReference type="EMBL" id="UTW06628.1"/>
    </source>
</evidence>
<feature type="chain" id="PRO_5047115405" evidence="1">
    <location>
        <begin position="22"/>
        <end position="89"/>
    </location>
</feature>
<evidence type="ECO:0000256" key="1">
    <source>
        <dbReference type="SAM" id="SignalP"/>
    </source>
</evidence>
<keyword evidence="1" id="KW-0732">Signal</keyword>
<accession>A0ABY5H2U5</accession>
<proteinExistence type="predicted"/>
<protein>
    <submittedName>
        <fullName evidence="2">DUF2790 domain-containing protein</fullName>
    </submittedName>
</protein>
<gene>
    <name evidence="2" type="ORF">KDW96_15825</name>
</gene>
<dbReference type="RefSeq" id="WP_255837192.1">
    <property type="nucleotide sequence ID" value="NZ_CP073346.1"/>
</dbReference>
<dbReference type="PROSITE" id="PS51257">
    <property type="entry name" value="PROKAR_LIPOPROTEIN"/>
    <property type="match status" value="1"/>
</dbReference>
<dbReference type="EMBL" id="CP073346">
    <property type="protein sequence ID" value="UTW06628.1"/>
    <property type="molecule type" value="Genomic_DNA"/>
</dbReference>
<organism evidence="2 3">
    <name type="scientific">Pseudomonas benzenivorans</name>
    <dbReference type="NCBI Taxonomy" id="556533"/>
    <lineage>
        <taxon>Bacteria</taxon>
        <taxon>Pseudomonadati</taxon>
        <taxon>Pseudomonadota</taxon>
        <taxon>Gammaproteobacteria</taxon>
        <taxon>Pseudomonadales</taxon>
        <taxon>Pseudomonadaceae</taxon>
        <taxon>Pseudomonas</taxon>
    </lineage>
</organism>